<dbReference type="Gene3D" id="1.10.630.10">
    <property type="entry name" value="Cytochrome P450"/>
    <property type="match status" value="1"/>
</dbReference>
<organism evidence="6 7">
    <name type="scientific">Amanita muscaria (strain Koide BX008)</name>
    <dbReference type="NCBI Taxonomy" id="946122"/>
    <lineage>
        <taxon>Eukaryota</taxon>
        <taxon>Fungi</taxon>
        <taxon>Dikarya</taxon>
        <taxon>Basidiomycota</taxon>
        <taxon>Agaricomycotina</taxon>
        <taxon>Agaricomycetes</taxon>
        <taxon>Agaricomycetidae</taxon>
        <taxon>Agaricales</taxon>
        <taxon>Pluteineae</taxon>
        <taxon>Amanitaceae</taxon>
        <taxon>Amanita</taxon>
    </lineage>
</organism>
<evidence type="ECO:0000256" key="1">
    <source>
        <dbReference type="ARBA" id="ARBA00001971"/>
    </source>
</evidence>
<gene>
    <name evidence="6" type="ORF">M378DRAFT_15592</name>
</gene>
<name>A0A0C2WQ90_AMAMK</name>
<accession>A0A0C2WQ90</accession>
<comment type="cofactor">
    <cofactor evidence="1">
        <name>heme</name>
        <dbReference type="ChEBI" id="CHEBI:30413"/>
    </cofactor>
</comment>
<evidence type="ECO:0000313" key="6">
    <source>
        <dbReference type="EMBL" id="KIL58413.1"/>
    </source>
</evidence>
<dbReference type="STRING" id="946122.A0A0C2WQ90"/>
<keyword evidence="3" id="KW-0479">Metal-binding</keyword>
<evidence type="ECO:0000256" key="2">
    <source>
        <dbReference type="ARBA" id="ARBA00010617"/>
    </source>
</evidence>
<dbReference type="Proteomes" id="UP000054549">
    <property type="component" value="Unassembled WGS sequence"/>
</dbReference>
<comment type="similarity">
    <text evidence="2">Belongs to the cytochrome P450 family.</text>
</comment>
<dbReference type="EMBL" id="KN818339">
    <property type="protein sequence ID" value="KIL58413.1"/>
    <property type="molecule type" value="Genomic_DNA"/>
</dbReference>
<evidence type="ECO:0000313" key="7">
    <source>
        <dbReference type="Proteomes" id="UP000054549"/>
    </source>
</evidence>
<dbReference type="GO" id="GO:0005506">
    <property type="term" value="F:iron ion binding"/>
    <property type="evidence" value="ECO:0007669"/>
    <property type="project" value="InterPro"/>
</dbReference>
<dbReference type="AlphaFoldDB" id="A0A0C2WQ90"/>
<reference evidence="6 7" key="1">
    <citation type="submission" date="2014-04" db="EMBL/GenBank/DDBJ databases">
        <title>Evolutionary Origins and Diversification of the Mycorrhizal Mutualists.</title>
        <authorList>
            <consortium name="DOE Joint Genome Institute"/>
            <consortium name="Mycorrhizal Genomics Consortium"/>
            <person name="Kohler A."/>
            <person name="Kuo A."/>
            <person name="Nagy L.G."/>
            <person name="Floudas D."/>
            <person name="Copeland A."/>
            <person name="Barry K.W."/>
            <person name="Cichocki N."/>
            <person name="Veneault-Fourrey C."/>
            <person name="LaButti K."/>
            <person name="Lindquist E.A."/>
            <person name="Lipzen A."/>
            <person name="Lundell T."/>
            <person name="Morin E."/>
            <person name="Murat C."/>
            <person name="Riley R."/>
            <person name="Ohm R."/>
            <person name="Sun H."/>
            <person name="Tunlid A."/>
            <person name="Henrissat B."/>
            <person name="Grigoriev I.V."/>
            <person name="Hibbett D.S."/>
            <person name="Martin F."/>
        </authorList>
    </citation>
    <scope>NUCLEOTIDE SEQUENCE [LARGE SCALE GENOMIC DNA]</scope>
    <source>
        <strain evidence="6 7">Koide BX008</strain>
    </source>
</reference>
<dbReference type="GO" id="GO:0020037">
    <property type="term" value="F:heme binding"/>
    <property type="evidence" value="ECO:0007669"/>
    <property type="project" value="InterPro"/>
</dbReference>
<protein>
    <submittedName>
        <fullName evidence="6">Uncharacterized protein</fullName>
    </submittedName>
</protein>
<dbReference type="InterPro" id="IPR036396">
    <property type="entry name" value="Cyt_P450_sf"/>
</dbReference>
<evidence type="ECO:0000256" key="3">
    <source>
        <dbReference type="ARBA" id="ARBA00022723"/>
    </source>
</evidence>
<dbReference type="OrthoDB" id="1844152at2759"/>
<dbReference type="PANTHER" id="PTHR46206:SF4">
    <property type="entry name" value="P450, PUTATIVE (EUROFUNG)-RELATED"/>
    <property type="match status" value="1"/>
</dbReference>
<dbReference type="GO" id="GO:0004497">
    <property type="term" value="F:monooxygenase activity"/>
    <property type="evidence" value="ECO:0007669"/>
    <property type="project" value="InterPro"/>
</dbReference>
<keyword evidence="4" id="KW-0560">Oxidoreductase</keyword>
<dbReference type="InParanoid" id="A0A0C2WQ90"/>
<dbReference type="GO" id="GO:0016705">
    <property type="term" value="F:oxidoreductase activity, acting on paired donors, with incorporation or reduction of molecular oxygen"/>
    <property type="evidence" value="ECO:0007669"/>
    <property type="project" value="InterPro"/>
</dbReference>
<proteinExistence type="inferred from homology"/>
<keyword evidence="7" id="KW-1185">Reference proteome</keyword>
<evidence type="ECO:0000256" key="5">
    <source>
        <dbReference type="ARBA" id="ARBA00023004"/>
    </source>
</evidence>
<dbReference type="PANTHER" id="PTHR46206">
    <property type="entry name" value="CYTOCHROME P450"/>
    <property type="match status" value="1"/>
</dbReference>
<evidence type="ECO:0000256" key="4">
    <source>
        <dbReference type="ARBA" id="ARBA00023002"/>
    </source>
</evidence>
<sequence>MIIGAKPADVQDEIGAAFEDCIPIKGDKGIEFPAYVYDHRAGQATGSLSLCRDPDWMGLNKKFTLDMGKASIFLSVIPAALGIEHGTKHLEPLIKERVRNTGRQNDVISWTFDVTREGKNYPFGMIKAILMTNLVAIHTTTMTLTTLMYGLTKHQGYTTFALRDRDSDCSRRVVKEFGSRAVSSKSLRLSDMGLFLMSRQALKDLTFRNSMTRPAGSIVSVPFLPPDAQSFNGFRFEKTRSQEGEEHKQQHVTAGADYILFGHGTSWMPWPLFVIKEVMLVFSSLRVAI</sequence>
<keyword evidence="5" id="KW-0408">Iron</keyword>
<dbReference type="HOGENOM" id="CLU_963007_0_0_1"/>
<dbReference type="SUPFAM" id="SSF48264">
    <property type="entry name" value="Cytochrome P450"/>
    <property type="match status" value="1"/>
</dbReference>